<name>A0A381VIT6_9ZZZZ</name>
<dbReference type="InterPro" id="IPR046600">
    <property type="entry name" value="DUF6659"/>
</dbReference>
<evidence type="ECO:0008006" key="2">
    <source>
        <dbReference type="Google" id="ProtNLM"/>
    </source>
</evidence>
<gene>
    <name evidence="1" type="ORF">METZ01_LOCUS92237</name>
</gene>
<evidence type="ECO:0000313" key="1">
    <source>
        <dbReference type="EMBL" id="SVA39383.1"/>
    </source>
</evidence>
<reference evidence="1" key="1">
    <citation type="submission" date="2018-05" db="EMBL/GenBank/DDBJ databases">
        <authorList>
            <person name="Lanie J.A."/>
            <person name="Ng W.-L."/>
            <person name="Kazmierczak K.M."/>
            <person name="Andrzejewski T.M."/>
            <person name="Davidsen T.M."/>
            <person name="Wayne K.J."/>
            <person name="Tettelin H."/>
            <person name="Glass J.I."/>
            <person name="Rusch D."/>
            <person name="Podicherti R."/>
            <person name="Tsui H.-C.T."/>
            <person name="Winkler M.E."/>
        </authorList>
    </citation>
    <scope>NUCLEOTIDE SEQUENCE</scope>
</reference>
<proteinExistence type="predicted"/>
<protein>
    <recommendedName>
        <fullName evidence="2">Roadblock/LAMTOR2 domain-containing protein</fullName>
    </recommendedName>
</protein>
<dbReference type="EMBL" id="UINC01008758">
    <property type="protein sequence ID" value="SVA39383.1"/>
    <property type="molecule type" value="Genomic_DNA"/>
</dbReference>
<accession>A0A381VIT6</accession>
<organism evidence="1">
    <name type="scientific">marine metagenome</name>
    <dbReference type="NCBI Taxonomy" id="408172"/>
    <lineage>
        <taxon>unclassified sequences</taxon>
        <taxon>metagenomes</taxon>
        <taxon>ecological metagenomes</taxon>
    </lineage>
</organism>
<dbReference type="Pfam" id="PF20364">
    <property type="entry name" value="DUF6659"/>
    <property type="match status" value="1"/>
</dbReference>
<sequence length="128" mass="14949">MGKTTNWQKIAEKILSLHKKMRFVAIIDLKGNIVEGIMKEGKTSLESQKQQEHFCQQVALRREMRQEFDRSLGKVSYVHIERKNVTQIVVYIPLKTIFVTVEPKLSMAKKLEIVKKIKQVVRNLKKIS</sequence>
<dbReference type="AlphaFoldDB" id="A0A381VIT6"/>